<dbReference type="PATRIC" id="fig|281456.6.peg.1121"/>
<organism evidence="2 3">
    <name type="scientific">Thermincola ferriacetica</name>
    <dbReference type="NCBI Taxonomy" id="281456"/>
    <lineage>
        <taxon>Bacteria</taxon>
        <taxon>Bacillati</taxon>
        <taxon>Bacillota</taxon>
        <taxon>Clostridia</taxon>
        <taxon>Eubacteriales</taxon>
        <taxon>Thermincolaceae</taxon>
        <taxon>Thermincola</taxon>
    </lineage>
</organism>
<evidence type="ECO:0000313" key="2">
    <source>
        <dbReference type="EMBL" id="KNZ70180.1"/>
    </source>
</evidence>
<dbReference type="InterPro" id="IPR051454">
    <property type="entry name" value="RNA/ubiquinone_mod_enzymes"/>
</dbReference>
<protein>
    <submittedName>
        <fullName evidence="2">Peptidase U32</fullName>
    </submittedName>
</protein>
<dbReference type="Pfam" id="PF12392">
    <property type="entry name" value="DUF3656"/>
    <property type="match status" value="1"/>
</dbReference>
<dbReference type="Pfam" id="PF01136">
    <property type="entry name" value="Peptidase_U32"/>
    <property type="match status" value="2"/>
</dbReference>
<accession>A0A0L6W3R1</accession>
<dbReference type="InterPro" id="IPR001539">
    <property type="entry name" value="Peptidase_U32"/>
</dbReference>
<sequence length="846" mass="93920">MFKPELLAPAGSWDALVAAVQNGADAVYVGGRMFNARQYASNFDREELIRAVDYAHVRGVKVYVTVNTLIADNEISELVAYLKFLYETGVDAVIVQDLGVLRLARSVFPELNVHASTQMTLHNTPGVELVKASGVKRVVLAREMSLDEIKQAKQRTGVEVEVFVHGALCISYSGQCLMSSLIGGRSGNRGRCAQPCRLHYTLVDERGKILLEPEEVGKYLLSPRDLRLLHHIPELAEAGIDALKIEGRMKRPEYVATVTRIYRQALDRYAMAPYNFEITPEEDRQLLQIFNRDFTTGYFMGPPGADLMSYKRPNNRGIRLGRVVNYNRKKATMSIQLDERLNLGDGIEVWVSEGGRQGTVVDQILLAGNPVESGLPGQTVTVPVKGKVKPGDRVFKTHDALLMRQAQQSFTSPKELRKVNIAMKVRVKAGEPLRIIVEDTEGNKAVARTEFIAEEAINRPLTKETIRRQVQRLGNTPFNLATLEIKIDGNIMVPLSEINEARRKALHLLEQQRIMLKRPVAIPETLVAARLEEADSYRKDKEKRVQRKIMRLSAAVGNKKAALAAFEAGVDVVYVGADGLNGTPVLKVDDLQELAAKAESQGAQLVFALPRITKDKDLAVIAPFLQQAGKLNLGILATNLGTLKTVRDIGFSNIYADYSLNAFNSQALLWLQDNGVSQVTLSPELTLEQIERLAAEFNVEVVGHGALPLMISEHCVVGSVYGGFKEAQKCNQPCRGGEQFALKDRLGMLFPLVTDCFCRSHIFNPKELCLIEDLKPLYEAGVCTVRLELRKDSPDYVKKVAGFYRQEIDKLMENKNTYAPDPDAKETLVAMTAQGVTKGHLYRGVL</sequence>
<evidence type="ECO:0000259" key="1">
    <source>
        <dbReference type="Pfam" id="PF12392"/>
    </source>
</evidence>
<dbReference type="EMBL" id="LGTE01000005">
    <property type="protein sequence ID" value="KNZ70180.1"/>
    <property type="molecule type" value="Genomic_DNA"/>
</dbReference>
<reference evidence="3" key="1">
    <citation type="submission" date="2015-07" db="EMBL/GenBank/DDBJ databases">
        <title>Complete Genome of Thermincola ferriacetica strain Z-0001T.</title>
        <authorList>
            <person name="Lusk B."/>
            <person name="Badalamenti J.P."/>
            <person name="Parameswaran P."/>
            <person name="Bond D.R."/>
            <person name="Torres C.I."/>
        </authorList>
    </citation>
    <scope>NUCLEOTIDE SEQUENCE [LARGE SCALE GENOMIC DNA]</scope>
    <source>
        <strain evidence="3">Z-0001</strain>
    </source>
</reference>
<dbReference type="PROSITE" id="PS01276">
    <property type="entry name" value="PEPTIDASE_U32"/>
    <property type="match status" value="1"/>
</dbReference>
<dbReference type="AlphaFoldDB" id="A0A0L6W3R1"/>
<proteinExistence type="predicted"/>
<comment type="caution">
    <text evidence="2">The sequence shown here is derived from an EMBL/GenBank/DDBJ whole genome shotgun (WGS) entry which is preliminary data.</text>
</comment>
<dbReference type="PANTHER" id="PTHR30217">
    <property type="entry name" value="PEPTIDASE U32 FAMILY"/>
    <property type="match status" value="1"/>
</dbReference>
<dbReference type="InterPro" id="IPR020988">
    <property type="entry name" value="Pept_U32_collagenase"/>
</dbReference>
<dbReference type="Proteomes" id="UP000037175">
    <property type="component" value="Unassembled WGS sequence"/>
</dbReference>
<dbReference type="RefSeq" id="WP_052217168.1">
    <property type="nucleotide sequence ID" value="NZ_LGTE01000005.1"/>
</dbReference>
<feature type="domain" description="Peptidase U32 collagenase" evidence="1">
    <location>
        <begin position="394"/>
        <end position="514"/>
    </location>
</feature>
<gene>
    <name evidence="2" type="ORF">Tfer_1051</name>
</gene>
<name>A0A0L6W3R1_9FIRM</name>
<evidence type="ECO:0000313" key="3">
    <source>
        <dbReference type="Proteomes" id="UP000037175"/>
    </source>
</evidence>
<keyword evidence="3" id="KW-1185">Reference proteome</keyword>
<dbReference type="PANTHER" id="PTHR30217:SF10">
    <property type="entry name" value="23S RRNA 5-HYDROXYCYTIDINE C2501 SYNTHASE"/>
    <property type="match status" value="1"/>
</dbReference>